<gene>
    <name evidence="1" type="ORF">FHS56_000665</name>
</gene>
<evidence type="ECO:0008006" key="3">
    <source>
        <dbReference type="Google" id="ProtNLM"/>
    </source>
</evidence>
<accession>A0A846MNY4</accession>
<dbReference type="InterPro" id="IPR016181">
    <property type="entry name" value="Acyl_CoA_acyltransferase"/>
</dbReference>
<evidence type="ECO:0000313" key="1">
    <source>
        <dbReference type="EMBL" id="NIK73179.1"/>
    </source>
</evidence>
<evidence type="ECO:0000313" key="2">
    <source>
        <dbReference type="Proteomes" id="UP000537126"/>
    </source>
</evidence>
<reference evidence="1 2" key="1">
    <citation type="submission" date="2020-03" db="EMBL/GenBank/DDBJ databases">
        <title>Genomic Encyclopedia of Type Strains, Phase IV (KMG-IV): sequencing the most valuable type-strain genomes for metagenomic binning, comparative biology and taxonomic classification.</title>
        <authorList>
            <person name="Goeker M."/>
        </authorList>
    </citation>
    <scope>NUCLEOTIDE SEQUENCE [LARGE SCALE GENOMIC DNA]</scope>
    <source>
        <strain evidence="1 2">DSM 5718</strain>
    </source>
</reference>
<dbReference type="PANTHER" id="PTHR41368">
    <property type="entry name" value="PROTEIN YGHO"/>
    <property type="match status" value="1"/>
</dbReference>
<dbReference type="InterPro" id="IPR039968">
    <property type="entry name" value="BcerS-like"/>
</dbReference>
<dbReference type="RefSeq" id="WP_166918446.1">
    <property type="nucleotide sequence ID" value="NZ_JAASRN010000001.1"/>
</dbReference>
<dbReference type="SUPFAM" id="SSF55729">
    <property type="entry name" value="Acyl-CoA N-acyltransferases (Nat)"/>
    <property type="match status" value="1"/>
</dbReference>
<organism evidence="1 2">
    <name type="scientific">Thermonema lapsum</name>
    <dbReference type="NCBI Taxonomy" id="28195"/>
    <lineage>
        <taxon>Bacteria</taxon>
        <taxon>Pseudomonadati</taxon>
        <taxon>Bacteroidota</taxon>
        <taxon>Cytophagia</taxon>
        <taxon>Cytophagales</taxon>
        <taxon>Thermonemataceae</taxon>
        <taxon>Thermonema</taxon>
    </lineage>
</organism>
<sequence length="401" mass="47608">MKILEVKPQDKQLVKLFLEVHKNINRHDPNWICPLDKDIEAVFDPNKNSAHSHGECTRWVLIDDAGNPIGRVAAFVDEHTKWMGNKQPTGGFGFFDCIDNQEAANRLFNKCREWLEARGMQAMDGPINFGERDRWWGLLVEGFHPPNYQQNYNPPYYRRLFEAYGFQNYFEQYTYGRPVGSVNEDLHARAKRIFSSEAYRFEKLNKKRLKDYVHAFTQVYNQSFAVIEDVPPLTEAESYALMQSIMPIVDERLIWFAFYRDMPIGIMVMLPEVNDLFKHLHGKFNLWAKLKFMYYKGNMRRYCKRMTGLVFGIVPRFQGRGIDAALTCCLEEEALKPTFPYEWVELNWIGDFNPVMRRIVEDMDFKIHKKHITYRKIFDPNIPFERHPIRTFERRNSLNKK</sequence>
<dbReference type="Proteomes" id="UP000537126">
    <property type="component" value="Unassembled WGS sequence"/>
</dbReference>
<name>A0A846MNY4_9BACT</name>
<proteinExistence type="predicted"/>
<dbReference type="AlphaFoldDB" id="A0A846MNY4"/>
<protein>
    <recommendedName>
        <fullName evidence="3">N-acetyltransferase</fullName>
    </recommendedName>
</protein>
<dbReference type="Gene3D" id="3.40.630.30">
    <property type="match status" value="1"/>
</dbReference>
<keyword evidence="2" id="KW-1185">Reference proteome</keyword>
<dbReference type="PANTHER" id="PTHR41368:SF1">
    <property type="entry name" value="PROTEIN YGHO"/>
    <property type="match status" value="1"/>
</dbReference>
<dbReference type="EMBL" id="JAASRN010000001">
    <property type="protein sequence ID" value="NIK73179.1"/>
    <property type="molecule type" value="Genomic_DNA"/>
</dbReference>
<comment type="caution">
    <text evidence="1">The sequence shown here is derived from an EMBL/GenBank/DDBJ whole genome shotgun (WGS) entry which is preliminary data.</text>
</comment>